<comment type="caution">
    <text evidence="2">The sequence shown here is derived from an EMBL/GenBank/DDBJ whole genome shotgun (WGS) entry which is preliminary data.</text>
</comment>
<sequence length="293" mass="33451">MDELEMVAPTARPDDPPKTKLETIAPTSEGTGSLMDELEMVAPTAKPDDPPQTKLKTIAPTSEGTGSLMDEFQITTPILKPDQSPQAWFQITTLAPVDSESTNKQSQMQTNAKIISCLFGNQKYTGFVFPKPVVVKHGDLTDFTNYLKHEDGSGIRNFPDESKTPMTTSRTRRQYMRRARNVVPEKPIVTKKRVEKKKNEVNNNTKKKQSKNDPVDITRLILEKNEQMKCCLPLLDKKHKRLYSRDDYITLCMRFHSQPKFIPEIMINGIRVSQSNINSQYYNPFILPYNNIK</sequence>
<dbReference type="Proteomes" id="UP000031668">
    <property type="component" value="Unassembled WGS sequence"/>
</dbReference>
<feature type="compositionally biased region" description="Basic and acidic residues" evidence="1">
    <location>
        <begin position="12"/>
        <end position="21"/>
    </location>
</feature>
<protein>
    <submittedName>
        <fullName evidence="2">Uncharacterized protein</fullName>
    </submittedName>
</protein>
<feature type="compositionally biased region" description="Basic and acidic residues" evidence="1">
    <location>
        <begin position="154"/>
        <end position="163"/>
    </location>
</feature>
<evidence type="ECO:0000313" key="2">
    <source>
        <dbReference type="EMBL" id="KII65914.1"/>
    </source>
</evidence>
<dbReference type="AlphaFoldDB" id="A0A0C2IKH5"/>
<keyword evidence="3" id="KW-1185">Reference proteome</keyword>
<name>A0A0C2IKH5_THEKT</name>
<evidence type="ECO:0000313" key="3">
    <source>
        <dbReference type="Proteomes" id="UP000031668"/>
    </source>
</evidence>
<feature type="region of interest" description="Disordered" evidence="1">
    <location>
        <begin position="1"/>
        <end position="67"/>
    </location>
</feature>
<organism evidence="2 3">
    <name type="scientific">Thelohanellus kitauei</name>
    <name type="common">Myxosporean</name>
    <dbReference type="NCBI Taxonomy" id="669202"/>
    <lineage>
        <taxon>Eukaryota</taxon>
        <taxon>Metazoa</taxon>
        <taxon>Cnidaria</taxon>
        <taxon>Myxozoa</taxon>
        <taxon>Myxosporea</taxon>
        <taxon>Bivalvulida</taxon>
        <taxon>Platysporina</taxon>
        <taxon>Myxobolidae</taxon>
        <taxon>Thelohanellus</taxon>
    </lineage>
</organism>
<gene>
    <name evidence="2" type="ORF">RF11_03308</name>
</gene>
<feature type="region of interest" description="Disordered" evidence="1">
    <location>
        <begin position="154"/>
        <end position="173"/>
    </location>
</feature>
<evidence type="ECO:0000256" key="1">
    <source>
        <dbReference type="SAM" id="MobiDB-lite"/>
    </source>
</evidence>
<reference evidence="2 3" key="1">
    <citation type="journal article" date="2014" name="Genome Biol. Evol.">
        <title>The genome of the myxosporean Thelohanellus kitauei shows adaptations to nutrient acquisition within its fish host.</title>
        <authorList>
            <person name="Yang Y."/>
            <person name="Xiong J."/>
            <person name="Zhou Z."/>
            <person name="Huo F."/>
            <person name="Miao W."/>
            <person name="Ran C."/>
            <person name="Liu Y."/>
            <person name="Zhang J."/>
            <person name="Feng J."/>
            <person name="Wang M."/>
            <person name="Wang M."/>
            <person name="Wang L."/>
            <person name="Yao B."/>
        </authorList>
    </citation>
    <scope>NUCLEOTIDE SEQUENCE [LARGE SCALE GENOMIC DNA]</scope>
    <source>
        <strain evidence="2">Wuqing</strain>
    </source>
</reference>
<accession>A0A0C2IKH5</accession>
<proteinExistence type="predicted"/>
<dbReference type="EMBL" id="JWZT01003673">
    <property type="protein sequence ID" value="KII65914.1"/>
    <property type="molecule type" value="Genomic_DNA"/>
</dbReference>